<reference evidence="2" key="1">
    <citation type="journal article" date="2023" name="G3 (Bethesda)">
        <title>Genome assembly and association tests identify interacting loci associated with vigor, precocity, and sex in interspecific pistachio rootstocks.</title>
        <authorList>
            <person name="Palmer W."/>
            <person name="Jacygrad E."/>
            <person name="Sagayaradj S."/>
            <person name="Cavanaugh K."/>
            <person name="Han R."/>
            <person name="Bertier L."/>
            <person name="Beede B."/>
            <person name="Kafkas S."/>
            <person name="Golino D."/>
            <person name="Preece J."/>
            <person name="Michelmore R."/>
        </authorList>
    </citation>
    <scope>NUCLEOTIDE SEQUENCE [LARGE SCALE GENOMIC DNA]</scope>
</reference>
<keyword evidence="2" id="KW-1185">Reference proteome</keyword>
<organism evidence="1 2">
    <name type="scientific">Pistacia atlantica</name>
    <dbReference type="NCBI Taxonomy" id="434234"/>
    <lineage>
        <taxon>Eukaryota</taxon>
        <taxon>Viridiplantae</taxon>
        <taxon>Streptophyta</taxon>
        <taxon>Embryophyta</taxon>
        <taxon>Tracheophyta</taxon>
        <taxon>Spermatophyta</taxon>
        <taxon>Magnoliopsida</taxon>
        <taxon>eudicotyledons</taxon>
        <taxon>Gunneridae</taxon>
        <taxon>Pentapetalae</taxon>
        <taxon>rosids</taxon>
        <taxon>malvids</taxon>
        <taxon>Sapindales</taxon>
        <taxon>Anacardiaceae</taxon>
        <taxon>Pistacia</taxon>
    </lineage>
</organism>
<proteinExistence type="predicted"/>
<name>A0ACC0ZWV7_9ROSI</name>
<accession>A0ACC0ZWV7</accession>
<comment type="caution">
    <text evidence="1">The sequence shown here is derived from an EMBL/GenBank/DDBJ whole genome shotgun (WGS) entry which is preliminary data.</text>
</comment>
<sequence length="153" mass="17630">MVGCPILWEAKRPNVERSNASLEEVTNLPDLTALEVDIKDENVLPKDFFSKKLERYHISVGDWSHGFVGQYYDGDGSIIDREQHLDSFLFIQLKCSRTIKMTLNSSFCLEELQGIKSVEFLCLHELPNVKNGLQELDNDCFSQLKHLHVQYNL</sequence>
<evidence type="ECO:0000313" key="2">
    <source>
        <dbReference type="Proteomes" id="UP001164250"/>
    </source>
</evidence>
<gene>
    <name evidence="1" type="ORF">Patl1_22800</name>
</gene>
<protein>
    <submittedName>
        <fullName evidence="1">Uncharacterized protein</fullName>
    </submittedName>
</protein>
<evidence type="ECO:0000313" key="1">
    <source>
        <dbReference type="EMBL" id="KAJ0079180.1"/>
    </source>
</evidence>
<dbReference type="EMBL" id="CM047909">
    <property type="protein sequence ID" value="KAJ0079180.1"/>
    <property type="molecule type" value="Genomic_DNA"/>
</dbReference>
<dbReference type="Proteomes" id="UP001164250">
    <property type="component" value="Chromosome 13"/>
</dbReference>